<keyword evidence="1" id="KW-0479">Metal-binding</keyword>
<organism evidence="3 4">
    <name type="scientific">Astyanax mexicanus</name>
    <name type="common">Blind cave fish</name>
    <name type="synonym">Astyanax fasciatus mexicanus</name>
    <dbReference type="NCBI Taxonomy" id="7994"/>
    <lineage>
        <taxon>Eukaryota</taxon>
        <taxon>Metazoa</taxon>
        <taxon>Chordata</taxon>
        <taxon>Craniata</taxon>
        <taxon>Vertebrata</taxon>
        <taxon>Euteleostomi</taxon>
        <taxon>Actinopterygii</taxon>
        <taxon>Neopterygii</taxon>
        <taxon>Teleostei</taxon>
        <taxon>Ostariophysi</taxon>
        <taxon>Characiformes</taxon>
        <taxon>Characoidei</taxon>
        <taxon>Acestrorhamphidae</taxon>
        <taxon>Acestrorhamphinae</taxon>
        <taxon>Astyanax</taxon>
    </lineage>
</organism>
<reference evidence="3 4" key="1">
    <citation type="submission" date="2021-07" db="EMBL/GenBank/DDBJ databases">
        <authorList>
            <person name="Imarazene B."/>
            <person name="Zahm M."/>
            <person name="Klopp C."/>
            <person name="Cabau C."/>
            <person name="Beille S."/>
            <person name="Jouanno E."/>
            <person name="Castinel A."/>
            <person name="Lluch J."/>
            <person name="Gil L."/>
            <person name="Kuchtly C."/>
            <person name="Lopez Roques C."/>
            <person name="Donnadieu C."/>
            <person name="Parrinello H."/>
            <person name="Journot L."/>
            <person name="Du K."/>
            <person name="Schartl M."/>
            <person name="Retaux S."/>
            <person name="Guiguen Y."/>
        </authorList>
    </citation>
    <scope>NUCLEOTIDE SEQUENCE [LARGE SCALE GENOMIC DNA]</scope>
    <source>
        <strain evidence="3">Pach_M1</strain>
        <tissue evidence="3">Testis</tissue>
    </source>
</reference>
<dbReference type="InterPro" id="IPR013087">
    <property type="entry name" value="Znf_C2H2_type"/>
</dbReference>
<dbReference type="PROSITE" id="PS50157">
    <property type="entry name" value="ZINC_FINGER_C2H2_2"/>
    <property type="match status" value="1"/>
</dbReference>
<dbReference type="SMART" id="SM00355">
    <property type="entry name" value="ZnF_C2H2"/>
    <property type="match status" value="4"/>
</dbReference>
<dbReference type="PANTHER" id="PTHR31912">
    <property type="entry name" value="IP13529P"/>
    <property type="match status" value="1"/>
</dbReference>
<dbReference type="Proteomes" id="UP000752171">
    <property type="component" value="Unassembled WGS sequence"/>
</dbReference>
<dbReference type="AlphaFoldDB" id="A0A8T2KZS1"/>
<dbReference type="Gene3D" id="3.30.160.60">
    <property type="entry name" value="Classic Zinc Finger"/>
    <property type="match status" value="1"/>
</dbReference>
<dbReference type="GO" id="GO:0008270">
    <property type="term" value="F:zinc ion binding"/>
    <property type="evidence" value="ECO:0007669"/>
    <property type="project" value="UniProtKB-KW"/>
</dbReference>
<name>A0A8T2KZS1_ASTMX</name>
<gene>
    <name evidence="3" type="ORF">AMEX_G21178</name>
</gene>
<comment type="caution">
    <text evidence="3">The sequence shown here is derived from an EMBL/GenBank/DDBJ whole genome shotgun (WGS) entry which is preliminary data.</text>
</comment>
<protein>
    <recommendedName>
        <fullName evidence="2">C2H2-type domain-containing protein</fullName>
    </recommendedName>
</protein>
<evidence type="ECO:0000313" key="4">
    <source>
        <dbReference type="Proteomes" id="UP000752171"/>
    </source>
</evidence>
<feature type="domain" description="C2H2-type" evidence="2">
    <location>
        <begin position="2"/>
        <end position="32"/>
    </location>
</feature>
<sequence length="895" mass="102867">MWKCKDCDAEEATRSQLLKHYRLKHGHFGRRHPYPCTYSNCPCTFKTWNALRSHLCRSHFDQTSQRSVDCTTFSCHHCSCNDIASLRDYFAHVNSHLKRHETISCIFDNCSFQTNIYGTYQTHKNRKHKKFTLNDFKEGIVKNGTTDSLCSAGDACLRESEVLDVEVEDNALVPQQDNFQQIIEEKLAFVLLKLENCFHVPSSAVDELLNELQYLISSASFSNNIVSDFFNNHNLQIDQLLIKELGSVICSSNPLSKALGKDGPLATYFKRKQYYKDHFNIVDPVQYVLDATAKRSFQYVPLLKVLHQIVNQKDVLNKIVDKKRQQQVVHDHLDYRFSEDGQYFKNNDFLSGEELRIAVCLYVDDFELCNPLGTSRKTHKLCAVYWVLGNLIPGSNSTLDSIYLALLCKSEDVKTYGYHKIFEPLLQDLVTLEQQGVFVSQLGTFLKGTLQCVVSDNLAAHGIAGFVESFSGQYFCRFCTAQRAETQVKEVKFGAFTSRNKELHQVHVNTAQTKGSSFLGVKKACIFTERLAHFCVTSGYPPDVVHDIFEGIVPVELAHCFSQLISKKLFTLSDLNSRIKNFQYKWGDKKNRPHLVPLHFERRKTIGGNAHENWCLIRLLPFMIGHLIPEDEPAWKVILDLKDIVELVVSPVHSEESVAYLECKISEHRQRYKEVFPGQVLLPKHHFLEHYPEMIKQFGPIVMFWTMRFEAKHSFFKQVVRHTKCFKNIALSLANKHQFMIGYHMHTSSFERSAFDVTHVSTIPVDVMKEDIAHHLRQKYPGLSTVTLAQRVSSSGMDYRNGMIIVHGSVGGLPDFAEILQMCVFVDTLIFICKKLCSWYREHYRAFELQSSSAREIVLVELSELTDSYPLVDYKCGIHRMVSLKRYIHTSGNKS</sequence>
<evidence type="ECO:0000313" key="3">
    <source>
        <dbReference type="EMBL" id="KAG9264843.1"/>
    </source>
</evidence>
<proteinExistence type="predicted"/>
<accession>A0A8T2KZS1</accession>
<evidence type="ECO:0000259" key="2">
    <source>
        <dbReference type="PROSITE" id="PS50157"/>
    </source>
</evidence>
<dbReference type="PANTHER" id="PTHR31912:SF35">
    <property type="entry name" value="C2H2-TYPE DOMAIN-CONTAINING PROTEIN"/>
    <property type="match status" value="1"/>
</dbReference>
<evidence type="ECO:0000256" key="1">
    <source>
        <dbReference type="PROSITE-ProRule" id="PRU00042"/>
    </source>
</evidence>
<dbReference type="EMBL" id="JAICCE010000018">
    <property type="protein sequence ID" value="KAG9264843.1"/>
    <property type="molecule type" value="Genomic_DNA"/>
</dbReference>
<keyword evidence="1" id="KW-0863">Zinc-finger</keyword>
<keyword evidence="1" id="KW-0862">Zinc</keyword>
<dbReference type="PROSITE" id="PS00028">
    <property type="entry name" value="ZINC_FINGER_C2H2_1"/>
    <property type="match status" value="1"/>
</dbReference>